<dbReference type="InterPro" id="IPR006035">
    <property type="entry name" value="Ureohydrolase"/>
</dbReference>
<dbReference type="PANTHER" id="PTHR11358">
    <property type="entry name" value="ARGINASE/AGMATINASE"/>
    <property type="match status" value="1"/>
</dbReference>
<evidence type="ECO:0000313" key="1">
    <source>
        <dbReference type="EMBL" id="TXL63656.1"/>
    </source>
</evidence>
<dbReference type="PANTHER" id="PTHR11358:SF41">
    <property type="entry name" value="ARGINASE"/>
    <property type="match status" value="1"/>
</dbReference>
<accession>A0A5C8NR77</accession>
<evidence type="ECO:0008006" key="3">
    <source>
        <dbReference type="Google" id="ProtNLM"/>
    </source>
</evidence>
<dbReference type="GO" id="GO:0008783">
    <property type="term" value="F:agmatinase activity"/>
    <property type="evidence" value="ECO:0007669"/>
    <property type="project" value="TreeGrafter"/>
</dbReference>
<dbReference type="SUPFAM" id="SSF52768">
    <property type="entry name" value="Arginase/deacetylase"/>
    <property type="match status" value="1"/>
</dbReference>
<dbReference type="InterPro" id="IPR023696">
    <property type="entry name" value="Ureohydrolase_dom_sf"/>
</dbReference>
<proteinExistence type="predicted"/>
<protein>
    <recommendedName>
        <fullName evidence="3">Arginase</fullName>
    </recommendedName>
</protein>
<keyword evidence="2" id="KW-1185">Reference proteome</keyword>
<dbReference type="GO" id="GO:0046872">
    <property type="term" value="F:metal ion binding"/>
    <property type="evidence" value="ECO:0007669"/>
    <property type="project" value="InterPro"/>
</dbReference>
<sequence>MAKQATVLNFDDTYVEQPFLRGSDMEWIDLRNINGTNLMCEKETLFKIQAKLQARNEKGITFFGSGNYHYVTYLLLKEIQTPFHLVLFDHHSDMLPSLDAFLISCGSWVLDSLNHIPLLQKVFLIGVHEKWKKYIPEKYNDKVHVYSDSEIMDWKTFFWELKAYPVYISIDKDVLHPLEAMTAWDHGHVKLKELVEVMIEISTKSRIIGIDVGGEYPYRLTDSYSYHVREAIRKNEFANQVIFKTARKCLTAS</sequence>
<name>A0A5C8NR77_9BACI</name>
<dbReference type="Pfam" id="PF00491">
    <property type="entry name" value="Arginase"/>
    <property type="match status" value="1"/>
</dbReference>
<dbReference type="Gene3D" id="3.40.800.10">
    <property type="entry name" value="Ureohydrolase domain"/>
    <property type="match status" value="1"/>
</dbReference>
<dbReference type="AlphaFoldDB" id="A0A5C8NR77"/>
<evidence type="ECO:0000313" key="2">
    <source>
        <dbReference type="Proteomes" id="UP000321574"/>
    </source>
</evidence>
<dbReference type="Proteomes" id="UP000321574">
    <property type="component" value="Unassembled WGS sequence"/>
</dbReference>
<comment type="caution">
    <text evidence="1">The sequence shown here is derived from an EMBL/GenBank/DDBJ whole genome shotgun (WGS) entry which is preliminary data.</text>
</comment>
<reference evidence="1 2" key="1">
    <citation type="submission" date="2019-06" db="EMBL/GenBank/DDBJ databases">
        <title>Cerasibacillus sp. nov., isolated from maize field.</title>
        <authorList>
            <person name="Lin S.-Y."/>
            <person name="Tsai C.-F."/>
            <person name="Young C.-C."/>
        </authorList>
    </citation>
    <scope>NUCLEOTIDE SEQUENCE [LARGE SCALE GENOMIC DNA]</scope>
    <source>
        <strain evidence="1 2">CC-CFT480</strain>
    </source>
</reference>
<dbReference type="OrthoDB" id="9805406at2"/>
<dbReference type="GO" id="GO:0033389">
    <property type="term" value="P:putrescine biosynthetic process from arginine, via agmatine"/>
    <property type="evidence" value="ECO:0007669"/>
    <property type="project" value="TreeGrafter"/>
</dbReference>
<dbReference type="RefSeq" id="WP_147668118.1">
    <property type="nucleotide sequence ID" value="NZ_VDUW01000007.1"/>
</dbReference>
<gene>
    <name evidence="1" type="ORF">FHP05_10775</name>
</gene>
<organism evidence="1 2">
    <name type="scientific">Cerasibacillus terrae</name>
    <dbReference type="NCBI Taxonomy" id="2498845"/>
    <lineage>
        <taxon>Bacteria</taxon>
        <taxon>Bacillati</taxon>
        <taxon>Bacillota</taxon>
        <taxon>Bacilli</taxon>
        <taxon>Bacillales</taxon>
        <taxon>Bacillaceae</taxon>
        <taxon>Cerasibacillus</taxon>
    </lineage>
</organism>
<dbReference type="EMBL" id="VDUW01000007">
    <property type="protein sequence ID" value="TXL63656.1"/>
    <property type="molecule type" value="Genomic_DNA"/>
</dbReference>